<dbReference type="KEGG" id="vta:A3338"/>
<keyword evidence="2" id="KW-1185">Reference proteome</keyword>
<protein>
    <submittedName>
        <fullName evidence="1">Uncharacterized protein</fullName>
    </submittedName>
</protein>
<evidence type="ECO:0000313" key="2">
    <source>
        <dbReference type="Proteomes" id="UP000235828"/>
    </source>
</evidence>
<evidence type="ECO:0000313" key="1">
    <source>
        <dbReference type="EMBL" id="SON51293.1"/>
    </source>
</evidence>
<sequence length="59" mass="6725">MCIADAVLLKFRLLHKCVKSCNDFIFMMLVCCVANNAITNCEYITFRKLTPELVCGYTV</sequence>
<reference evidence="1 2" key="1">
    <citation type="submission" date="2017-10" db="EMBL/GenBank/DDBJ databases">
        <authorList>
            <person name="Banno H."/>
            <person name="Chua N.-H."/>
        </authorList>
    </citation>
    <scope>NUCLEOTIDE SEQUENCE [LARGE SCALE GENOMIC DNA]</scope>
    <source>
        <strain evidence="1">Vibrio tapetis CECT4600</strain>
    </source>
</reference>
<dbReference type="Proteomes" id="UP000235828">
    <property type="component" value="Chromosome A"/>
</dbReference>
<gene>
    <name evidence="1" type="ORF">VTAP4600_A3338</name>
</gene>
<proteinExistence type="predicted"/>
<dbReference type="EMBL" id="LT960611">
    <property type="protein sequence ID" value="SON51293.1"/>
    <property type="molecule type" value="Genomic_DNA"/>
</dbReference>
<organism evidence="1 2">
    <name type="scientific">Vibrio tapetis subsp. tapetis</name>
    <dbReference type="NCBI Taxonomy" id="1671868"/>
    <lineage>
        <taxon>Bacteria</taxon>
        <taxon>Pseudomonadati</taxon>
        <taxon>Pseudomonadota</taxon>
        <taxon>Gammaproteobacteria</taxon>
        <taxon>Vibrionales</taxon>
        <taxon>Vibrionaceae</taxon>
        <taxon>Vibrio</taxon>
    </lineage>
</organism>
<accession>A0A2N8ZHA0</accession>
<dbReference type="AlphaFoldDB" id="A0A2N8ZHA0"/>
<name>A0A2N8ZHA0_9VIBR</name>